<evidence type="ECO:0000313" key="3">
    <source>
        <dbReference type="Proteomes" id="UP000769156"/>
    </source>
</evidence>
<feature type="transmembrane region" description="Helical" evidence="1">
    <location>
        <begin position="6"/>
        <end position="26"/>
    </location>
</feature>
<keyword evidence="1" id="KW-0472">Membrane</keyword>
<comment type="caution">
    <text evidence="2">The sequence shown here is derived from an EMBL/GenBank/DDBJ whole genome shotgun (WGS) entry which is preliminary data.</text>
</comment>
<accession>A0A921I170</accession>
<feature type="transmembrane region" description="Helical" evidence="1">
    <location>
        <begin position="35"/>
        <end position="54"/>
    </location>
</feature>
<reference evidence="2" key="2">
    <citation type="submission" date="2021-09" db="EMBL/GenBank/DDBJ databases">
        <authorList>
            <person name="Gilroy R."/>
        </authorList>
    </citation>
    <scope>NUCLEOTIDE SEQUENCE</scope>
    <source>
        <strain evidence="2">ChiSjej5B23-16112</strain>
    </source>
</reference>
<feature type="transmembrane region" description="Helical" evidence="1">
    <location>
        <begin position="91"/>
        <end position="109"/>
    </location>
</feature>
<evidence type="ECO:0000256" key="1">
    <source>
        <dbReference type="SAM" id="Phobius"/>
    </source>
</evidence>
<dbReference type="RefSeq" id="WP_033126041.1">
    <property type="nucleotide sequence ID" value="NZ_CALKQL010000042.1"/>
</dbReference>
<dbReference type="EMBL" id="DYVY01000115">
    <property type="protein sequence ID" value="HJF94575.1"/>
    <property type="molecule type" value="Genomic_DNA"/>
</dbReference>
<proteinExistence type="predicted"/>
<dbReference type="AlphaFoldDB" id="A0A921I170"/>
<protein>
    <submittedName>
        <fullName evidence="2">Uncharacterized protein</fullName>
    </submittedName>
</protein>
<dbReference type="OrthoDB" id="10751at1506553"/>
<feature type="transmembrane region" description="Helical" evidence="1">
    <location>
        <begin position="60"/>
        <end position="79"/>
    </location>
</feature>
<evidence type="ECO:0000313" key="2">
    <source>
        <dbReference type="EMBL" id="HJF94575.1"/>
    </source>
</evidence>
<organism evidence="2 3">
    <name type="scientific">Lachnoclostridium phocaeense</name>
    <dbReference type="NCBI Taxonomy" id="1871021"/>
    <lineage>
        <taxon>Bacteria</taxon>
        <taxon>Bacillati</taxon>
        <taxon>Bacillota</taxon>
        <taxon>Clostridia</taxon>
        <taxon>Lachnospirales</taxon>
        <taxon>Lachnospiraceae</taxon>
    </lineage>
</organism>
<gene>
    <name evidence="2" type="ORF">K8V82_07265</name>
</gene>
<name>A0A921I170_9FIRM</name>
<reference evidence="2" key="1">
    <citation type="journal article" date="2021" name="PeerJ">
        <title>Extensive microbial diversity within the chicken gut microbiome revealed by metagenomics and culture.</title>
        <authorList>
            <person name="Gilroy R."/>
            <person name="Ravi A."/>
            <person name="Getino M."/>
            <person name="Pursley I."/>
            <person name="Horton D.L."/>
            <person name="Alikhan N.F."/>
            <person name="Baker D."/>
            <person name="Gharbi K."/>
            <person name="Hall N."/>
            <person name="Watson M."/>
            <person name="Adriaenssens E.M."/>
            <person name="Foster-Nyarko E."/>
            <person name="Jarju S."/>
            <person name="Secka A."/>
            <person name="Antonio M."/>
            <person name="Oren A."/>
            <person name="Chaudhuri R.R."/>
            <person name="La Ragione R."/>
            <person name="Hildebrand F."/>
            <person name="Pallen M.J."/>
        </authorList>
    </citation>
    <scope>NUCLEOTIDE SEQUENCE</scope>
    <source>
        <strain evidence="2">ChiSjej5B23-16112</strain>
    </source>
</reference>
<keyword evidence="1" id="KW-0812">Transmembrane</keyword>
<sequence>MALGLLLIFYVGISVISIGGLLGLYLVKGEKVKKVLFYLMSAWGIALSALQAISLPTNWIAQRVMGLAPGVLCIAALIVHLKAGNGRQKMAAYLLLTVAVAADVLQFIIR</sequence>
<keyword evidence="1" id="KW-1133">Transmembrane helix</keyword>
<dbReference type="Proteomes" id="UP000769156">
    <property type="component" value="Unassembled WGS sequence"/>
</dbReference>